<dbReference type="InterPro" id="IPR036890">
    <property type="entry name" value="HATPase_C_sf"/>
</dbReference>
<accession>A0A142VBM7</accession>
<organism evidence="2 3">
    <name type="scientific">Dehalococcoides mccartyi</name>
    <dbReference type="NCBI Taxonomy" id="61435"/>
    <lineage>
        <taxon>Bacteria</taxon>
        <taxon>Bacillati</taxon>
        <taxon>Chloroflexota</taxon>
        <taxon>Dehalococcoidia</taxon>
        <taxon>Dehalococcoidales</taxon>
        <taxon>Dehalococcoidaceae</taxon>
        <taxon>Dehalococcoides</taxon>
    </lineage>
</organism>
<proteinExistence type="predicted"/>
<dbReference type="Pfam" id="PF02518">
    <property type="entry name" value="HATPase_c"/>
    <property type="match status" value="1"/>
</dbReference>
<dbReference type="EMBL" id="CP011127">
    <property type="protein sequence ID" value="AMU87218.1"/>
    <property type="molecule type" value="Genomic_DNA"/>
</dbReference>
<dbReference type="PATRIC" id="fig|61435.8.peg.1383"/>
<dbReference type="AlphaFoldDB" id="A0A142VBM7"/>
<reference evidence="2 3" key="1">
    <citation type="submission" date="2015-03" db="EMBL/GenBank/DDBJ databases">
        <title>Genomic characterization of Dehalococcoides mccartyi strain 11a5, an unusal plasmid-containing chloroethene dechlorinator.</title>
        <authorList>
            <person name="Zhao S."/>
            <person name="Ding C."/>
            <person name="He J."/>
        </authorList>
    </citation>
    <scope>NUCLEOTIDE SEQUENCE [LARGE SCALE GENOMIC DNA]</scope>
    <source>
        <strain evidence="2 3">11a5</strain>
    </source>
</reference>
<dbReference type="SUPFAM" id="SSF55874">
    <property type="entry name" value="ATPase domain of HSP90 chaperone/DNA topoisomerase II/histidine kinase"/>
    <property type="match status" value="1"/>
</dbReference>
<keyword evidence="2" id="KW-0547">Nucleotide-binding</keyword>
<evidence type="ECO:0000313" key="2">
    <source>
        <dbReference type="EMBL" id="AMU87218.1"/>
    </source>
</evidence>
<dbReference type="Gene3D" id="3.30.565.10">
    <property type="entry name" value="Histidine kinase-like ATPase, C-terminal domain"/>
    <property type="match status" value="1"/>
</dbReference>
<dbReference type="InterPro" id="IPR003594">
    <property type="entry name" value="HATPase_dom"/>
</dbReference>
<evidence type="ECO:0000259" key="1">
    <source>
        <dbReference type="Pfam" id="PF02518"/>
    </source>
</evidence>
<evidence type="ECO:0000313" key="3">
    <source>
        <dbReference type="Proteomes" id="UP000076394"/>
    </source>
</evidence>
<protein>
    <submittedName>
        <fullName evidence="2">ATP-binding domain-containing protein</fullName>
    </submittedName>
</protein>
<keyword evidence="2" id="KW-0067">ATP-binding</keyword>
<dbReference type="OrthoDB" id="9757990at2"/>
<dbReference type="GO" id="GO:0005524">
    <property type="term" value="F:ATP binding"/>
    <property type="evidence" value="ECO:0007669"/>
    <property type="project" value="UniProtKB-KW"/>
</dbReference>
<sequence>MEMKLTYTFEYFCWLDKSRTRYTGGSGLGVSIVKRLVKAYGGTILMNSSLGNDTRLGQIYRFKSGKNIYCAWGWNHHFLQPGLRQLFVRYVPG</sequence>
<dbReference type="Proteomes" id="UP000076394">
    <property type="component" value="Chromosome"/>
</dbReference>
<gene>
    <name evidence="2" type="ORF">Dm11a5_1392</name>
</gene>
<feature type="domain" description="Histidine kinase/HSP90-like ATPase" evidence="1">
    <location>
        <begin position="17"/>
        <end position="55"/>
    </location>
</feature>
<name>A0A142VBM7_9CHLR</name>